<evidence type="ECO:0000313" key="3">
    <source>
        <dbReference type="Proteomes" id="UP000281474"/>
    </source>
</evidence>
<reference evidence="2 3" key="1">
    <citation type="submission" date="2018-09" db="EMBL/GenBank/DDBJ databases">
        <title>Phylogeny of the Shewanellaceae, and recommendation for two new genera, Pseudoshewanella and Parashewanella.</title>
        <authorList>
            <person name="Wang G."/>
        </authorList>
    </citation>
    <scope>NUCLEOTIDE SEQUENCE [LARGE SCALE GENOMIC DNA]</scope>
    <source>
        <strain evidence="2 3">C51</strain>
    </source>
</reference>
<dbReference type="GO" id="GO:0046872">
    <property type="term" value="F:metal ion binding"/>
    <property type="evidence" value="ECO:0007669"/>
    <property type="project" value="InterPro"/>
</dbReference>
<dbReference type="OrthoDB" id="9810636at2"/>
<dbReference type="CDD" id="cd01145">
    <property type="entry name" value="TroA_c"/>
    <property type="match status" value="1"/>
</dbReference>
<keyword evidence="3" id="KW-1185">Reference proteome</keyword>
<evidence type="ECO:0000313" key="2">
    <source>
        <dbReference type="EMBL" id="RLV60935.1"/>
    </source>
</evidence>
<dbReference type="PANTHER" id="PTHR42953:SF2">
    <property type="entry name" value="ADHESION PROTEIN"/>
    <property type="match status" value="1"/>
</dbReference>
<dbReference type="GO" id="GO:0030001">
    <property type="term" value="P:metal ion transport"/>
    <property type="evidence" value="ECO:0007669"/>
    <property type="project" value="InterPro"/>
</dbReference>
<evidence type="ECO:0000256" key="1">
    <source>
        <dbReference type="SAM" id="SignalP"/>
    </source>
</evidence>
<dbReference type="Proteomes" id="UP000281474">
    <property type="component" value="Unassembled WGS sequence"/>
</dbReference>
<dbReference type="InterPro" id="IPR006127">
    <property type="entry name" value="ZnuA-like"/>
</dbReference>
<dbReference type="InterPro" id="IPR050492">
    <property type="entry name" value="Bact_metal-bind_prot9"/>
</dbReference>
<dbReference type="PANTHER" id="PTHR42953">
    <property type="entry name" value="HIGH-AFFINITY ZINC UPTAKE SYSTEM PROTEIN ZNUA-RELATED"/>
    <property type="match status" value="1"/>
</dbReference>
<organism evidence="2 3">
    <name type="scientific">Parashewanella curva</name>
    <dbReference type="NCBI Taxonomy" id="2338552"/>
    <lineage>
        <taxon>Bacteria</taxon>
        <taxon>Pseudomonadati</taxon>
        <taxon>Pseudomonadota</taxon>
        <taxon>Gammaproteobacteria</taxon>
        <taxon>Alteromonadales</taxon>
        <taxon>Shewanellaceae</taxon>
        <taxon>Parashewanella</taxon>
    </lineage>
</organism>
<comment type="caution">
    <text evidence="2">The sequence shown here is derived from an EMBL/GenBank/DDBJ whole genome shotgun (WGS) entry which is preliminary data.</text>
</comment>
<name>A0A3L8Q048_9GAMM</name>
<gene>
    <name evidence="2" type="ORF">D5018_04650</name>
</gene>
<feature type="chain" id="PRO_5018318377" evidence="1">
    <location>
        <begin position="25"/>
        <end position="301"/>
    </location>
</feature>
<dbReference type="AlphaFoldDB" id="A0A3L8Q048"/>
<protein>
    <submittedName>
        <fullName evidence="2">Zinc ABC transporter substrate-binding protein</fullName>
    </submittedName>
</protein>
<sequence length="301" mass="33592">MVRISSKLLLVTLLCFGSVQSAVAKLNVFACEPEYKALMNELAPNAKVYSATTAMQDPHMIQARPSLIAKLRRADLLVCAGAELEVGWLPMLQMKAANSAVRNANTGLFFGTDHIETLDKLDKVDRSMGDVHAQGNPHIQFDPYRLLQVADALHQRLIKLDPEHQTEYQQNFANFKQRWTQAIKGWEKKAAPLKGKQVIAYHSTFRYLFNWLRIKQVGDLEPKPGLPPSSSHLASLLSLSNKEHVSAIVITSYQDSKGGQWLSKKTDIPFLQLPATVGADNTQDLFQLYDTVIVKLNGAIQ</sequence>
<accession>A0A3L8Q048</accession>
<dbReference type="Pfam" id="PF01297">
    <property type="entry name" value="ZnuA"/>
    <property type="match status" value="1"/>
</dbReference>
<dbReference type="Gene3D" id="3.40.50.1980">
    <property type="entry name" value="Nitrogenase molybdenum iron protein domain"/>
    <property type="match status" value="2"/>
</dbReference>
<feature type="signal peptide" evidence="1">
    <location>
        <begin position="1"/>
        <end position="24"/>
    </location>
</feature>
<dbReference type="EMBL" id="QZEI01000010">
    <property type="protein sequence ID" value="RLV60935.1"/>
    <property type="molecule type" value="Genomic_DNA"/>
</dbReference>
<proteinExistence type="predicted"/>
<keyword evidence="1" id="KW-0732">Signal</keyword>
<dbReference type="SUPFAM" id="SSF53807">
    <property type="entry name" value="Helical backbone' metal receptor"/>
    <property type="match status" value="1"/>
</dbReference>